<protein>
    <submittedName>
        <fullName evidence="2">Uncharacterized protein</fullName>
    </submittedName>
</protein>
<reference evidence="2 3" key="1">
    <citation type="journal article" date="2023" name="Nucleic Acids Res.">
        <title>The hologenome of Daphnia magna reveals possible DNA methylation and microbiome-mediated evolution of the host genome.</title>
        <authorList>
            <person name="Chaturvedi A."/>
            <person name="Li X."/>
            <person name="Dhandapani V."/>
            <person name="Marshall H."/>
            <person name="Kissane S."/>
            <person name="Cuenca-Cambronero M."/>
            <person name="Asole G."/>
            <person name="Calvet F."/>
            <person name="Ruiz-Romero M."/>
            <person name="Marangio P."/>
            <person name="Guigo R."/>
            <person name="Rago D."/>
            <person name="Mirbahai L."/>
            <person name="Eastwood N."/>
            <person name="Colbourne J.K."/>
            <person name="Zhou J."/>
            <person name="Mallon E."/>
            <person name="Orsini L."/>
        </authorList>
    </citation>
    <scope>NUCLEOTIDE SEQUENCE [LARGE SCALE GENOMIC DNA]</scope>
    <source>
        <strain evidence="2">LRV0_1</strain>
    </source>
</reference>
<dbReference type="SUPFAM" id="SSF50630">
    <property type="entry name" value="Acid proteases"/>
    <property type="match status" value="1"/>
</dbReference>
<dbReference type="Gene3D" id="2.40.70.10">
    <property type="entry name" value="Acid Proteases"/>
    <property type="match status" value="1"/>
</dbReference>
<proteinExistence type="predicted"/>
<accession>A0ABQ9ZPT4</accession>
<feature type="region of interest" description="Disordered" evidence="1">
    <location>
        <begin position="21"/>
        <end position="77"/>
    </location>
</feature>
<feature type="region of interest" description="Disordered" evidence="1">
    <location>
        <begin position="263"/>
        <end position="297"/>
    </location>
</feature>
<dbReference type="EMBL" id="JAOYFB010000004">
    <property type="protein sequence ID" value="KAK4014937.1"/>
    <property type="molecule type" value="Genomic_DNA"/>
</dbReference>
<gene>
    <name evidence="2" type="ORF">OUZ56_027450</name>
</gene>
<keyword evidence="3" id="KW-1185">Reference proteome</keyword>
<name>A0ABQ9ZPT4_9CRUS</name>
<feature type="compositionally biased region" description="Low complexity" evidence="1">
    <location>
        <begin position="22"/>
        <end position="35"/>
    </location>
</feature>
<dbReference type="Proteomes" id="UP001234178">
    <property type="component" value="Unassembled WGS sequence"/>
</dbReference>
<sequence>MNLLTSFLKLKIRSADAETIPNTTNEELTDTNTLEGATRGESKSKEVNEPAITTNNGSGTNGMEDITMPPAKPPRMKAEKDELPTLIKSHFFERPKKFLAKLRCPKDPDAKRTASVQVMMNEQPVDMVIDTGCYETIISQYQWRQLGEPKLGPLTKGDWVIFNRTGKYEKCVAREEIGGFFYAMVKIEENVAVLPIYVCKPNKWMPNFLGRRLFYDLRLNTVNAHLIQVTNGNEATSFSHTGRKYSAPEMATATDLTAERVSATEKLENSTAEQESELVETEGSSDEQESANGDGCAAEVEPSVFSVTNSSSAADQKPETDKTADLIKILKGLMDKSKEKNQPEREIYEKRMAEAIPELIDVQQAEIDELVGLVSSEKTSESKAKLSAKYDNYAKLKKAISKLETVYKQDHKRADNVLRAATIELNALKKELARTPLNSKWIELIDAVEHKEMALQVVADQEATDFAEKMTTLSDAKGVLPKLTRATKAKNFFQGFKTSFDDLKQKSDIILLMF</sequence>
<dbReference type="InterPro" id="IPR021109">
    <property type="entry name" value="Peptidase_aspartic_dom_sf"/>
</dbReference>
<organism evidence="2 3">
    <name type="scientific">Daphnia magna</name>
    <dbReference type="NCBI Taxonomy" id="35525"/>
    <lineage>
        <taxon>Eukaryota</taxon>
        <taxon>Metazoa</taxon>
        <taxon>Ecdysozoa</taxon>
        <taxon>Arthropoda</taxon>
        <taxon>Crustacea</taxon>
        <taxon>Branchiopoda</taxon>
        <taxon>Diplostraca</taxon>
        <taxon>Cladocera</taxon>
        <taxon>Anomopoda</taxon>
        <taxon>Daphniidae</taxon>
        <taxon>Daphnia</taxon>
    </lineage>
</organism>
<evidence type="ECO:0000313" key="2">
    <source>
        <dbReference type="EMBL" id="KAK4014937.1"/>
    </source>
</evidence>
<feature type="compositionally biased region" description="Basic and acidic residues" evidence="1">
    <location>
        <begin position="38"/>
        <end position="48"/>
    </location>
</feature>
<comment type="caution">
    <text evidence="2">The sequence shown here is derived from an EMBL/GenBank/DDBJ whole genome shotgun (WGS) entry which is preliminary data.</text>
</comment>
<feature type="compositionally biased region" description="Acidic residues" evidence="1">
    <location>
        <begin position="274"/>
        <end position="289"/>
    </location>
</feature>
<evidence type="ECO:0000313" key="3">
    <source>
        <dbReference type="Proteomes" id="UP001234178"/>
    </source>
</evidence>
<evidence type="ECO:0000256" key="1">
    <source>
        <dbReference type="SAM" id="MobiDB-lite"/>
    </source>
</evidence>